<name>A0AA88CJA8_FICCA</name>
<evidence type="ECO:0000313" key="1">
    <source>
        <dbReference type="EMBL" id="GMN23318.1"/>
    </source>
</evidence>
<comment type="caution">
    <text evidence="1">The sequence shown here is derived from an EMBL/GenBank/DDBJ whole genome shotgun (WGS) entry which is preliminary data.</text>
</comment>
<keyword evidence="2" id="KW-1185">Reference proteome</keyword>
<sequence>MVWQSEEDEACGN</sequence>
<evidence type="ECO:0000313" key="2">
    <source>
        <dbReference type="Proteomes" id="UP001187192"/>
    </source>
</evidence>
<protein>
    <submittedName>
        <fullName evidence="1">Uncharacterized protein</fullName>
    </submittedName>
</protein>
<proteinExistence type="predicted"/>
<gene>
    <name evidence="1" type="ORF">TIFTF001_050274</name>
</gene>
<dbReference type="Proteomes" id="UP001187192">
    <property type="component" value="Unassembled WGS sequence"/>
</dbReference>
<organism evidence="1 2">
    <name type="scientific">Ficus carica</name>
    <name type="common">Common fig</name>
    <dbReference type="NCBI Taxonomy" id="3494"/>
    <lineage>
        <taxon>Eukaryota</taxon>
        <taxon>Viridiplantae</taxon>
        <taxon>Streptophyta</taxon>
        <taxon>Embryophyta</taxon>
        <taxon>Tracheophyta</taxon>
        <taxon>Spermatophyta</taxon>
        <taxon>Magnoliopsida</taxon>
        <taxon>eudicotyledons</taxon>
        <taxon>Gunneridae</taxon>
        <taxon>Pentapetalae</taxon>
        <taxon>rosids</taxon>
        <taxon>fabids</taxon>
        <taxon>Rosales</taxon>
        <taxon>Moraceae</taxon>
        <taxon>Ficeae</taxon>
        <taxon>Ficus</taxon>
    </lineage>
</organism>
<accession>A0AA88CJA8</accession>
<reference evidence="1" key="1">
    <citation type="submission" date="2023-07" db="EMBL/GenBank/DDBJ databases">
        <title>draft genome sequence of fig (Ficus carica).</title>
        <authorList>
            <person name="Takahashi T."/>
            <person name="Nishimura K."/>
        </authorList>
    </citation>
    <scope>NUCLEOTIDE SEQUENCE</scope>
</reference>
<dbReference type="EMBL" id="BTGU01008038">
    <property type="protein sequence ID" value="GMN23318.1"/>
    <property type="molecule type" value="Genomic_DNA"/>
</dbReference>